<gene>
    <name evidence="2" type="ORF">PS467_30240</name>
</gene>
<protein>
    <submittedName>
        <fullName evidence="2">DUF4192 domain-containing protein</fullName>
    </submittedName>
</protein>
<dbReference type="Proteomes" id="UP001305606">
    <property type="component" value="Chromosome"/>
</dbReference>
<evidence type="ECO:0000256" key="1">
    <source>
        <dbReference type="SAM" id="MobiDB-lite"/>
    </source>
</evidence>
<evidence type="ECO:0000313" key="2">
    <source>
        <dbReference type="EMBL" id="WNE99308.1"/>
    </source>
</evidence>
<feature type="region of interest" description="Disordered" evidence="1">
    <location>
        <begin position="401"/>
        <end position="501"/>
    </location>
</feature>
<dbReference type="InterPro" id="IPR025447">
    <property type="entry name" value="DUF4192"/>
</dbReference>
<dbReference type="Pfam" id="PF13830">
    <property type="entry name" value="DUF4192"/>
    <property type="match status" value="1"/>
</dbReference>
<accession>A0ABY9V3F2</accession>
<keyword evidence="3" id="KW-1185">Reference proteome</keyword>
<sequence>MTRHNEAAGLSGAEQVTLRSPAELADALPYVLGFQPDDSIVMIALHGPRGRFGGRLRLGIPRIPEEWPEVCDQLAECLISGSERRAGRPDGLILFLCQEPAEGESGQEAMERLRPLAQCLRTACGRLEVPVFEALCISDGRFWSYVCPDRRCCPPEGVPLALPGTSVMAAAATFAGVQVRGSLREMEARLAPLDAPRAEEQERALDAAGAELVPRILDGGGCAAVCAETLGLLGRMLDRFRAAPPVADTRSADLRDDGLLDDQEAATAIIALQDRRTRDRAAGWMEGVEADAALRLWRALARRCVGSYGEHAAAPLTLAGWAAWSTGDELTARVALGRALRVDPDYLFARLLHQACNEGVSLELLRQCVRREGADRAVHAAVHEELERLGGLEAAEPVEVREAAGTAGPADSAEPAGPASDVEPAAHARSCDPGAAEQPAEGKGGGGQEERRPERGRPSGTASPGGEGGPAQASAPGGRRRPEGRPRTRRRSGGRGARSRG</sequence>
<dbReference type="EMBL" id="CP117522">
    <property type="protein sequence ID" value="WNE99308.1"/>
    <property type="molecule type" value="Genomic_DNA"/>
</dbReference>
<feature type="compositionally biased region" description="Basic and acidic residues" evidence="1">
    <location>
        <begin position="448"/>
        <end position="457"/>
    </location>
</feature>
<reference evidence="2 3" key="1">
    <citation type="submission" date="2023-02" db="EMBL/GenBank/DDBJ databases">
        <title>Streptomyces sp. SCA4-21 with antifungal activity against Fusarium oxysporum f. sp. cubense, Streptomyces sp. SCA2-17 with antifungal activity against Fusarium oxysporum f. sp. cubense.</title>
        <authorList>
            <person name="Qi D."/>
        </authorList>
    </citation>
    <scope>NUCLEOTIDE SEQUENCE [LARGE SCALE GENOMIC DNA]</scope>
    <source>
        <strain evidence="2 3">SCA4-21</strain>
    </source>
</reference>
<evidence type="ECO:0000313" key="3">
    <source>
        <dbReference type="Proteomes" id="UP001305606"/>
    </source>
</evidence>
<dbReference type="RefSeq" id="WP_311037857.1">
    <property type="nucleotide sequence ID" value="NZ_CP117522.1"/>
</dbReference>
<organism evidence="2 3">
    <name type="scientific">Streptomyces luomodiensis</name>
    <dbReference type="NCBI Taxonomy" id="3026192"/>
    <lineage>
        <taxon>Bacteria</taxon>
        <taxon>Bacillati</taxon>
        <taxon>Actinomycetota</taxon>
        <taxon>Actinomycetes</taxon>
        <taxon>Kitasatosporales</taxon>
        <taxon>Streptomycetaceae</taxon>
        <taxon>Streptomyces</taxon>
    </lineage>
</organism>
<name>A0ABY9V3F2_9ACTN</name>
<feature type="compositionally biased region" description="Basic residues" evidence="1">
    <location>
        <begin position="487"/>
        <end position="501"/>
    </location>
</feature>
<proteinExistence type="predicted"/>